<keyword evidence="6" id="KW-0732">Signal</keyword>
<name>A0ABP1FSZ3_9CHLO</name>
<evidence type="ECO:0000256" key="8">
    <source>
        <dbReference type="ARBA" id="ARBA00023295"/>
    </source>
</evidence>
<evidence type="ECO:0000256" key="1">
    <source>
        <dbReference type="ARBA" id="ARBA00001678"/>
    </source>
</evidence>
<keyword evidence="11" id="KW-1185">Reference proteome</keyword>
<evidence type="ECO:0000256" key="6">
    <source>
        <dbReference type="ARBA" id="ARBA00022729"/>
    </source>
</evidence>
<gene>
    <name evidence="10" type="primary">g4932</name>
    <name evidence="10" type="ORF">VP750_LOCUS4210</name>
</gene>
<dbReference type="InterPro" id="IPR045053">
    <property type="entry name" value="MAN-like"/>
</dbReference>
<dbReference type="InterPro" id="IPR017853">
    <property type="entry name" value="GH"/>
</dbReference>
<comment type="similarity">
    <text evidence="3">Belongs to the glycosyl hydrolase 5 (cellulase A) family.</text>
</comment>
<evidence type="ECO:0000313" key="10">
    <source>
        <dbReference type="EMBL" id="CAL5222551.1"/>
    </source>
</evidence>
<dbReference type="Gene3D" id="3.20.20.80">
    <property type="entry name" value="Glycosidases"/>
    <property type="match status" value="1"/>
</dbReference>
<dbReference type="PANTHER" id="PTHR31451:SF39">
    <property type="entry name" value="MANNAN ENDO-1,4-BETA-MANNOSIDASE 1"/>
    <property type="match status" value="1"/>
</dbReference>
<evidence type="ECO:0000256" key="4">
    <source>
        <dbReference type="ARBA" id="ARBA00012706"/>
    </source>
</evidence>
<evidence type="ECO:0000256" key="5">
    <source>
        <dbReference type="ARBA" id="ARBA00022525"/>
    </source>
</evidence>
<dbReference type="Proteomes" id="UP001497392">
    <property type="component" value="Unassembled WGS sequence"/>
</dbReference>
<comment type="catalytic activity">
    <reaction evidence="1">
        <text>Random hydrolysis of (1-&gt;4)-beta-D-mannosidic linkages in mannans, galactomannans and glucomannans.</text>
        <dbReference type="EC" id="3.2.1.78"/>
    </reaction>
</comment>
<sequence>MADTCLPDFVSVAESGTHFEVNGAPFFFAGCNSYMLMTRAADPNLRHEVTEVLDAARKADLAVVRTWAFCDGPEWNALQPEAGVFDERVFAALDWVIAQAKMRGLRLCMPLVNYWPAYGGIPQYMRWSCQRQGAEESGSPEEFYQDRCCQDIFQNFLATITSRVNTITGIAYRDEPAIMAWELMNEPRCSGDFSGSKLQHWIDRTAEFLKSVDPNHMVTVGTEGFFGSSTPEFLPDNPYDTLSEGCDFARNHMPDNIDYATIHLWPDTWLSGGQCSEEAALRFARRWINAHVDCCTRLGKPLVLTEFGKKPAGPPRATFYQKVYDTAFGNALCGRPLGGILQWMVASGTYPDYDEFTCRIPGTEDPCGCPGADKAAVHTMLRFAQRFAALNRDRIIPVASL</sequence>
<comment type="caution">
    <text evidence="10">The sequence shown here is derived from an EMBL/GenBank/DDBJ whole genome shotgun (WGS) entry which is preliminary data.</text>
</comment>
<evidence type="ECO:0000256" key="7">
    <source>
        <dbReference type="ARBA" id="ARBA00022801"/>
    </source>
</evidence>
<feature type="domain" description="Glycoside hydrolase family 5" evidence="9">
    <location>
        <begin position="8"/>
        <end position="310"/>
    </location>
</feature>
<proteinExistence type="inferred from homology"/>
<dbReference type="SUPFAM" id="SSF51445">
    <property type="entry name" value="(Trans)glycosidases"/>
    <property type="match status" value="1"/>
</dbReference>
<keyword evidence="7" id="KW-0378">Hydrolase</keyword>
<keyword evidence="8" id="KW-0326">Glycosidase</keyword>
<comment type="subcellular location">
    <subcellularLocation>
        <location evidence="2">Secreted</location>
    </subcellularLocation>
</comment>
<dbReference type="EMBL" id="CAXHTA020000007">
    <property type="protein sequence ID" value="CAL5222551.1"/>
    <property type="molecule type" value="Genomic_DNA"/>
</dbReference>
<keyword evidence="5" id="KW-0964">Secreted</keyword>
<evidence type="ECO:0000313" key="11">
    <source>
        <dbReference type="Proteomes" id="UP001497392"/>
    </source>
</evidence>
<evidence type="ECO:0000256" key="2">
    <source>
        <dbReference type="ARBA" id="ARBA00004613"/>
    </source>
</evidence>
<organism evidence="10 11">
    <name type="scientific">Coccomyxa viridis</name>
    <dbReference type="NCBI Taxonomy" id="1274662"/>
    <lineage>
        <taxon>Eukaryota</taxon>
        <taxon>Viridiplantae</taxon>
        <taxon>Chlorophyta</taxon>
        <taxon>core chlorophytes</taxon>
        <taxon>Trebouxiophyceae</taxon>
        <taxon>Trebouxiophyceae incertae sedis</taxon>
        <taxon>Coccomyxaceae</taxon>
        <taxon>Coccomyxa</taxon>
    </lineage>
</organism>
<evidence type="ECO:0000256" key="3">
    <source>
        <dbReference type="ARBA" id="ARBA00005641"/>
    </source>
</evidence>
<reference evidence="10 11" key="1">
    <citation type="submission" date="2024-06" db="EMBL/GenBank/DDBJ databases">
        <authorList>
            <person name="Kraege A."/>
            <person name="Thomma B."/>
        </authorList>
    </citation>
    <scope>NUCLEOTIDE SEQUENCE [LARGE SCALE GENOMIC DNA]</scope>
</reference>
<evidence type="ECO:0000259" key="9">
    <source>
        <dbReference type="Pfam" id="PF26410"/>
    </source>
</evidence>
<dbReference type="Pfam" id="PF26410">
    <property type="entry name" value="GH5_mannosidase"/>
    <property type="match status" value="1"/>
</dbReference>
<dbReference type="PANTHER" id="PTHR31451">
    <property type="match status" value="1"/>
</dbReference>
<dbReference type="EC" id="3.2.1.78" evidence="4"/>
<dbReference type="InterPro" id="IPR001547">
    <property type="entry name" value="Glyco_hydro_5"/>
</dbReference>
<protein>
    <recommendedName>
        <fullName evidence="4">mannan endo-1,4-beta-mannosidase</fullName>
        <ecNumber evidence="4">3.2.1.78</ecNumber>
    </recommendedName>
</protein>
<accession>A0ABP1FSZ3</accession>